<evidence type="ECO:0000313" key="2">
    <source>
        <dbReference type="Proteomes" id="UP000324800"/>
    </source>
</evidence>
<name>A0A5J4UL76_9EUKA</name>
<dbReference type="EMBL" id="SNRW01015077">
    <property type="protein sequence ID" value="KAA6370770.1"/>
    <property type="molecule type" value="Genomic_DNA"/>
</dbReference>
<accession>A0A5J4UL76</accession>
<comment type="caution">
    <text evidence="1">The sequence shown here is derived from an EMBL/GenBank/DDBJ whole genome shotgun (WGS) entry which is preliminary data.</text>
</comment>
<sequence>MGPIPSFSCGKAKFFMRQKRPTQDPSQFIYLCFNYFFQCKCFDMDHVHFCCMDMDSMYTVISGSTIEKYKYQFKNVTKDQEFWNVHYEEQLPWEGGTIAKEKKLLGCFIESQRENIICLAPKCNSTIGGEIDDVIRMRGVNEKNNSLT</sequence>
<proteinExistence type="predicted"/>
<dbReference type="AlphaFoldDB" id="A0A5J4UL76"/>
<gene>
    <name evidence="1" type="ORF">EZS28_033703</name>
</gene>
<evidence type="ECO:0000313" key="1">
    <source>
        <dbReference type="EMBL" id="KAA6370770.1"/>
    </source>
</evidence>
<organism evidence="1 2">
    <name type="scientific">Streblomastix strix</name>
    <dbReference type="NCBI Taxonomy" id="222440"/>
    <lineage>
        <taxon>Eukaryota</taxon>
        <taxon>Metamonada</taxon>
        <taxon>Preaxostyla</taxon>
        <taxon>Oxymonadida</taxon>
        <taxon>Streblomastigidae</taxon>
        <taxon>Streblomastix</taxon>
    </lineage>
</organism>
<dbReference type="OrthoDB" id="2157854at2759"/>
<dbReference type="Proteomes" id="UP000324800">
    <property type="component" value="Unassembled WGS sequence"/>
</dbReference>
<protein>
    <submittedName>
        <fullName evidence="1">Uncharacterized protein</fullName>
    </submittedName>
</protein>
<reference evidence="1 2" key="1">
    <citation type="submission" date="2019-03" db="EMBL/GenBank/DDBJ databases">
        <title>Single cell metagenomics reveals metabolic interactions within the superorganism composed of flagellate Streblomastix strix and complex community of Bacteroidetes bacteria on its surface.</title>
        <authorList>
            <person name="Treitli S.C."/>
            <person name="Kolisko M."/>
            <person name="Husnik F."/>
            <person name="Keeling P."/>
            <person name="Hampl V."/>
        </authorList>
    </citation>
    <scope>NUCLEOTIDE SEQUENCE [LARGE SCALE GENOMIC DNA]</scope>
    <source>
        <strain evidence="1">ST1C</strain>
    </source>
</reference>